<dbReference type="Pfam" id="PF08245">
    <property type="entry name" value="Mur_ligase_M"/>
    <property type="match status" value="1"/>
</dbReference>
<evidence type="ECO:0000259" key="4">
    <source>
        <dbReference type="Pfam" id="PF02875"/>
    </source>
</evidence>
<gene>
    <name evidence="6" type="ORF">A3A35_00520</name>
</gene>
<dbReference type="InterPro" id="IPR036565">
    <property type="entry name" value="Mur-like_cat_sf"/>
</dbReference>
<dbReference type="GO" id="GO:0008360">
    <property type="term" value="P:regulation of cell shape"/>
    <property type="evidence" value="ECO:0007669"/>
    <property type="project" value="UniProtKB-KW"/>
</dbReference>
<dbReference type="PANTHER" id="PTHR23135">
    <property type="entry name" value="MUR LIGASE FAMILY MEMBER"/>
    <property type="match status" value="1"/>
</dbReference>
<evidence type="ECO:0008006" key="8">
    <source>
        <dbReference type="Google" id="ProtNLM"/>
    </source>
</evidence>
<comment type="caution">
    <text evidence="6">The sequence shown here is derived from an EMBL/GenBank/DDBJ whole genome shotgun (WGS) entry which is preliminary data.</text>
</comment>
<dbReference type="InterPro" id="IPR036615">
    <property type="entry name" value="Mur_ligase_C_dom_sf"/>
</dbReference>
<feature type="domain" description="Mur ligase central" evidence="5">
    <location>
        <begin position="40"/>
        <end position="237"/>
    </location>
</feature>
<dbReference type="InterPro" id="IPR004101">
    <property type="entry name" value="Mur_ligase_C"/>
</dbReference>
<evidence type="ECO:0000256" key="3">
    <source>
        <dbReference type="SAM" id="Phobius"/>
    </source>
</evidence>
<dbReference type="SUPFAM" id="SSF53623">
    <property type="entry name" value="MurD-like peptide ligases, catalytic domain"/>
    <property type="match status" value="1"/>
</dbReference>
<dbReference type="Gene3D" id="3.40.1190.10">
    <property type="entry name" value="Mur-like, catalytic domain"/>
    <property type="match status" value="1"/>
</dbReference>
<name>A0A1F6ED94_9BACT</name>
<dbReference type="Pfam" id="PF02875">
    <property type="entry name" value="Mur_ligase_C"/>
    <property type="match status" value="1"/>
</dbReference>
<comment type="similarity">
    <text evidence="1">Belongs to the MurCDEF family. MurE subfamily.</text>
</comment>
<evidence type="ECO:0000313" key="7">
    <source>
        <dbReference type="Proteomes" id="UP000179115"/>
    </source>
</evidence>
<sequence>MRYARRLIPDFFFNYYHYALAFLGALIYRFPSSKLTVIAVTGTKGKSTTVELVNAILEESGFKTAIAGTIRFKIGNKSRPNLYKMTMPGRFFLQKFLRQAVDSGCRYAVLEMTSEGVRQFRHKYIELDALIFTNIAPEHIESHGSFEKYLEAKLKLVGSLARSTKKRRIMVANADDAQGKTFLAAAGASEKFPFRLADAKPFSLTEKGIDFTFASHAMHSPLIGEFNLMNILAATTLANSYDISSGTIARALGKVRHIPGRVEFVSEGQPFKVVVDYAHTPDSLHALFEAFKNKRLVCIIGSTGGGRDTWNRPQKGTIADQYCDVSIITDEDPYDEDPEKIVAEIAKGFSKHKPEIIMDRREAIRKAISLAKADDAVLITGKGTDPYMMTARGRKIPWSDTKIAREELRAMSGHG</sequence>
<dbReference type="NCBIfam" id="TIGR01085">
    <property type="entry name" value="murE"/>
    <property type="match status" value="1"/>
</dbReference>
<evidence type="ECO:0000259" key="5">
    <source>
        <dbReference type="Pfam" id="PF08245"/>
    </source>
</evidence>
<reference evidence="6 7" key="1">
    <citation type="journal article" date="2016" name="Nat. Commun.">
        <title>Thousands of microbial genomes shed light on interconnected biogeochemical processes in an aquifer system.</title>
        <authorList>
            <person name="Anantharaman K."/>
            <person name="Brown C.T."/>
            <person name="Hug L.A."/>
            <person name="Sharon I."/>
            <person name="Castelle C.J."/>
            <person name="Probst A.J."/>
            <person name="Thomas B.C."/>
            <person name="Singh A."/>
            <person name="Wilkins M.J."/>
            <person name="Karaoz U."/>
            <person name="Brodie E.L."/>
            <person name="Williams K.H."/>
            <person name="Hubbard S.S."/>
            <person name="Banfield J.F."/>
        </authorList>
    </citation>
    <scope>NUCLEOTIDE SEQUENCE [LARGE SCALE GENOMIC DNA]</scope>
</reference>
<keyword evidence="2" id="KW-0133">Cell shape</keyword>
<keyword evidence="3" id="KW-0812">Transmembrane</keyword>
<comment type="subcellular location">
    <subcellularLocation>
        <location evidence="2">Cytoplasm</location>
    </subcellularLocation>
</comment>
<dbReference type="Gene3D" id="3.90.190.20">
    <property type="entry name" value="Mur ligase, C-terminal domain"/>
    <property type="match status" value="1"/>
</dbReference>
<keyword evidence="3" id="KW-1133">Transmembrane helix</keyword>
<keyword evidence="2" id="KW-0132">Cell division</keyword>
<dbReference type="GO" id="GO:0005737">
    <property type="term" value="C:cytoplasm"/>
    <property type="evidence" value="ECO:0007669"/>
    <property type="project" value="UniProtKB-SubCell"/>
</dbReference>
<keyword evidence="2" id="KW-0573">Peptidoglycan synthesis</keyword>
<dbReference type="GO" id="GO:0016881">
    <property type="term" value="F:acid-amino acid ligase activity"/>
    <property type="evidence" value="ECO:0007669"/>
    <property type="project" value="InterPro"/>
</dbReference>
<evidence type="ECO:0000256" key="1">
    <source>
        <dbReference type="ARBA" id="ARBA00005898"/>
    </source>
</evidence>
<dbReference type="GO" id="GO:0051301">
    <property type="term" value="P:cell division"/>
    <property type="evidence" value="ECO:0007669"/>
    <property type="project" value="UniProtKB-KW"/>
</dbReference>
<dbReference type="AlphaFoldDB" id="A0A1F6ED94"/>
<dbReference type="InterPro" id="IPR013221">
    <property type="entry name" value="Mur_ligase_cen"/>
</dbReference>
<dbReference type="GO" id="GO:0071555">
    <property type="term" value="P:cell wall organization"/>
    <property type="evidence" value="ECO:0007669"/>
    <property type="project" value="UniProtKB-KW"/>
</dbReference>
<proteinExistence type="inferred from homology"/>
<dbReference type="STRING" id="1798508.A3A35_00520"/>
<protein>
    <recommendedName>
        <fullName evidence="8">UDP-N-acetylmuramyl-tripeptide synthetase</fullName>
    </recommendedName>
</protein>
<dbReference type="GO" id="GO:0005524">
    <property type="term" value="F:ATP binding"/>
    <property type="evidence" value="ECO:0007669"/>
    <property type="project" value="InterPro"/>
</dbReference>
<evidence type="ECO:0000256" key="2">
    <source>
        <dbReference type="RuleBase" id="RU004135"/>
    </source>
</evidence>
<feature type="domain" description="Mur ligase C-terminal" evidence="4">
    <location>
        <begin position="260"/>
        <end position="383"/>
    </location>
</feature>
<keyword evidence="2" id="KW-0961">Cell wall biogenesis/degradation</keyword>
<dbReference type="UniPathway" id="UPA00219"/>
<organism evidence="6 7">
    <name type="scientific">Candidatus Kaiserbacteria bacterium RIFCSPLOWO2_01_FULL_51_21</name>
    <dbReference type="NCBI Taxonomy" id="1798508"/>
    <lineage>
        <taxon>Bacteria</taxon>
        <taxon>Candidatus Kaiseribacteriota</taxon>
    </lineage>
</organism>
<keyword evidence="2" id="KW-0131">Cell cycle</keyword>
<feature type="transmembrane region" description="Helical" evidence="3">
    <location>
        <begin position="12"/>
        <end position="30"/>
    </location>
</feature>
<dbReference type="PANTHER" id="PTHR23135:SF4">
    <property type="entry name" value="UDP-N-ACETYLMURAMOYL-L-ALANYL-D-GLUTAMATE--2,6-DIAMINOPIMELATE LIGASE MURE HOMOLOG, CHLOROPLASTIC"/>
    <property type="match status" value="1"/>
</dbReference>
<accession>A0A1F6ED94</accession>
<dbReference type="EMBL" id="MFLV01000011">
    <property type="protein sequence ID" value="OGG71639.1"/>
    <property type="molecule type" value="Genomic_DNA"/>
</dbReference>
<comment type="pathway">
    <text evidence="2">Cell wall biogenesis; peptidoglycan biosynthesis.</text>
</comment>
<dbReference type="InterPro" id="IPR005761">
    <property type="entry name" value="UDP-N-AcMur-Glu-dNH2Pim_ligase"/>
</dbReference>
<dbReference type="GO" id="GO:0009252">
    <property type="term" value="P:peptidoglycan biosynthetic process"/>
    <property type="evidence" value="ECO:0007669"/>
    <property type="project" value="UniProtKB-UniPathway"/>
</dbReference>
<dbReference type="Proteomes" id="UP000179115">
    <property type="component" value="Unassembled WGS sequence"/>
</dbReference>
<keyword evidence="3" id="KW-0472">Membrane</keyword>
<dbReference type="SUPFAM" id="SSF53244">
    <property type="entry name" value="MurD-like peptide ligases, peptide-binding domain"/>
    <property type="match status" value="1"/>
</dbReference>
<evidence type="ECO:0000313" key="6">
    <source>
        <dbReference type="EMBL" id="OGG71639.1"/>
    </source>
</evidence>